<keyword evidence="2" id="KW-1185">Reference proteome</keyword>
<evidence type="ECO:0000313" key="1">
    <source>
        <dbReference type="EMBL" id="MSU89590.1"/>
    </source>
</evidence>
<dbReference type="RefSeq" id="WP_154446064.1">
    <property type="nucleotide sequence ID" value="NZ_WIND01000004.1"/>
</dbReference>
<comment type="caution">
    <text evidence="1">The sequence shown here is derived from an EMBL/GenBank/DDBJ whole genome shotgun (WGS) entry which is preliminary data.</text>
</comment>
<proteinExistence type="predicted"/>
<evidence type="ECO:0000313" key="2">
    <source>
        <dbReference type="Proteomes" id="UP000474957"/>
    </source>
</evidence>
<dbReference type="AlphaFoldDB" id="A0A6L5Z0G6"/>
<sequence>MTFVNRDTATKLLTLCLIVVGGKFVLHLHEAVAFIEAPQDAVAPAATAADPVYALAGDMD</sequence>
<name>A0A6L5Z0G6_9RHOB</name>
<reference evidence="1 2" key="1">
    <citation type="submission" date="2019-10" db="EMBL/GenBank/DDBJ databases">
        <title>Cognatihalovulum marinum gen. nov. sp. nov., a new member of the family Rhodobacteraceae isolated from deep seawater of the Northwest Indian Ocean.</title>
        <authorList>
            <person name="Ruan C."/>
            <person name="Wang J."/>
            <person name="Zheng X."/>
            <person name="Song L."/>
            <person name="Zhu Y."/>
            <person name="Huang Y."/>
            <person name="Lu Z."/>
            <person name="Du W."/>
            <person name="Huang L."/>
            <person name="Dai X."/>
        </authorList>
    </citation>
    <scope>NUCLEOTIDE SEQUENCE [LARGE SCALE GENOMIC DNA]</scope>
    <source>
        <strain evidence="1 2">2CG4</strain>
    </source>
</reference>
<protein>
    <submittedName>
        <fullName evidence="1">Uncharacterized protein</fullName>
    </submittedName>
</protein>
<accession>A0A6L5Z0G6</accession>
<dbReference type="EMBL" id="WIND01000004">
    <property type="protein sequence ID" value="MSU89590.1"/>
    <property type="molecule type" value="Genomic_DNA"/>
</dbReference>
<gene>
    <name evidence="1" type="ORF">GE300_08165</name>
</gene>
<organism evidence="1 2">
    <name type="scientific">Halovulum marinum</name>
    <dbReference type="NCBI Taxonomy" id="2662447"/>
    <lineage>
        <taxon>Bacteria</taxon>
        <taxon>Pseudomonadati</taxon>
        <taxon>Pseudomonadota</taxon>
        <taxon>Alphaproteobacteria</taxon>
        <taxon>Rhodobacterales</taxon>
        <taxon>Paracoccaceae</taxon>
        <taxon>Halovulum</taxon>
    </lineage>
</organism>
<dbReference type="Proteomes" id="UP000474957">
    <property type="component" value="Unassembled WGS sequence"/>
</dbReference>